<keyword evidence="4" id="KW-0472">Membrane</keyword>
<dbReference type="GO" id="GO:0009523">
    <property type="term" value="C:photosystem II"/>
    <property type="evidence" value="ECO:0007669"/>
    <property type="project" value="InterPro"/>
</dbReference>
<evidence type="ECO:0000313" key="6">
    <source>
        <dbReference type="EMBL" id="CAE0584123.1"/>
    </source>
</evidence>
<sequence>MSEPIARREIFSKVLGSAALLSAAAANAEVDYAGVGFLGGSSTIDVNNANIRVYIKLPGMYPNAAGKLVSNAPYKNAGEMYSKCKFTAAESAAVKKYETRFIFLEPKPEYIIDNINNGLYR</sequence>
<protein>
    <recommendedName>
        <fullName evidence="5">Photosystem II 12 kDa extrinsic protein</fullName>
    </recommendedName>
</protein>
<evidence type="ECO:0000256" key="4">
    <source>
        <dbReference type="ARBA" id="ARBA00023136"/>
    </source>
</evidence>
<keyword evidence="3" id="KW-0793">Thylakoid</keyword>
<dbReference type="EMBL" id="HBIR01049107">
    <property type="protein sequence ID" value="CAE0584127.1"/>
    <property type="molecule type" value="Transcribed_RNA"/>
</dbReference>
<evidence type="ECO:0000256" key="5">
    <source>
        <dbReference type="ARBA" id="ARBA00043089"/>
    </source>
</evidence>
<reference evidence="6" key="1">
    <citation type="submission" date="2021-01" db="EMBL/GenBank/DDBJ databases">
        <authorList>
            <person name="Corre E."/>
            <person name="Pelletier E."/>
            <person name="Niang G."/>
            <person name="Scheremetjew M."/>
            <person name="Finn R."/>
            <person name="Kale V."/>
            <person name="Holt S."/>
            <person name="Cochrane G."/>
            <person name="Meng A."/>
            <person name="Brown T."/>
            <person name="Cohen L."/>
        </authorList>
    </citation>
    <scope>NUCLEOTIDE SEQUENCE</scope>
    <source>
        <strain evidence="6">379</strain>
    </source>
</reference>
<dbReference type="GO" id="GO:0042549">
    <property type="term" value="P:photosystem II stabilization"/>
    <property type="evidence" value="ECO:0007669"/>
    <property type="project" value="InterPro"/>
</dbReference>
<comment type="subcellular location">
    <subcellularLocation>
        <location evidence="1">Membrane</location>
        <topology evidence="1">Peripheral membrane protein</topology>
    </subcellularLocation>
</comment>
<evidence type="ECO:0000313" key="7">
    <source>
        <dbReference type="EMBL" id="CAE0584127.1"/>
    </source>
</evidence>
<name>A0A6V2VXI3_EMIHU</name>
<dbReference type="AlphaFoldDB" id="A0A6V2VXI3"/>
<accession>A0A6V2VXI3</accession>
<dbReference type="Gene3D" id="1.10.150.320">
    <property type="entry name" value="Photosystem II 12 kDa extrinsic protein"/>
    <property type="match status" value="1"/>
</dbReference>
<dbReference type="InterPro" id="IPR010527">
    <property type="entry name" value="PSII_PsbU"/>
</dbReference>
<comment type="similarity">
    <text evidence="2">Belongs to the PsbU family.</text>
</comment>
<evidence type="ECO:0000313" key="9">
    <source>
        <dbReference type="EMBL" id="CAE0584133.1"/>
    </source>
</evidence>
<organism evidence="6">
    <name type="scientific">Emiliania huxleyi</name>
    <name type="common">Coccolithophore</name>
    <name type="synonym">Pontosphaera huxleyi</name>
    <dbReference type="NCBI Taxonomy" id="2903"/>
    <lineage>
        <taxon>Eukaryota</taxon>
        <taxon>Haptista</taxon>
        <taxon>Haptophyta</taxon>
        <taxon>Prymnesiophyceae</taxon>
        <taxon>Isochrysidales</taxon>
        <taxon>Noelaerhabdaceae</taxon>
        <taxon>Emiliania</taxon>
    </lineage>
</organism>
<proteinExistence type="inferred from homology"/>
<evidence type="ECO:0000313" key="8">
    <source>
        <dbReference type="EMBL" id="CAE0584132.1"/>
    </source>
</evidence>
<dbReference type="GO" id="GO:0019898">
    <property type="term" value="C:extrinsic component of membrane"/>
    <property type="evidence" value="ECO:0007669"/>
    <property type="project" value="InterPro"/>
</dbReference>
<evidence type="ECO:0000256" key="3">
    <source>
        <dbReference type="ARBA" id="ARBA00023078"/>
    </source>
</evidence>
<dbReference type="Pfam" id="PF06514">
    <property type="entry name" value="PsbU"/>
    <property type="match status" value="1"/>
</dbReference>
<dbReference type="SUPFAM" id="SSF81585">
    <property type="entry name" value="PsbU/PolX domain-like"/>
    <property type="match status" value="1"/>
</dbReference>
<dbReference type="EMBL" id="HBIR01049111">
    <property type="protein sequence ID" value="CAE0584132.1"/>
    <property type="molecule type" value="Transcribed_RNA"/>
</dbReference>
<dbReference type="EMBL" id="HBIR01049112">
    <property type="protein sequence ID" value="CAE0584133.1"/>
    <property type="molecule type" value="Transcribed_RNA"/>
</dbReference>
<dbReference type="GO" id="GO:0015979">
    <property type="term" value="P:photosynthesis"/>
    <property type="evidence" value="ECO:0007669"/>
    <property type="project" value="InterPro"/>
</dbReference>
<evidence type="ECO:0000256" key="1">
    <source>
        <dbReference type="ARBA" id="ARBA00004170"/>
    </source>
</evidence>
<evidence type="ECO:0000256" key="2">
    <source>
        <dbReference type="ARBA" id="ARBA00010827"/>
    </source>
</evidence>
<gene>
    <name evidence="6" type="ORF">EHUX00137_LOCUS38358</name>
    <name evidence="7" type="ORF">EHUX00137_LOCUS38360</name>
    <name evidence="8" type="ORF">EHUX00137_LOCUS38363</name>
    <name evidence="9" type="ORF">EHUX00137_LOCUS38364</name>
</gene>
<dbReference type="EMBL" id="HBIR01049105">
    <property type="protein sequence ID" value="CAE0584123.1"/>
    <property type="molecule type" value="Transcribed_RNA"/>
</dbReference>